<keyword evidence="1" id="KW-0479">Metal-binding</keyword>
<dbReference type="PANTHER" id="PTHR35317">
    <property type="entry name" value="OS04G0629600 PROTEIN"/>
    <property type="match status" value="1"/>
</dbReference>
<name>A0AAD8S3U0_LOLMU</name>
<feature type="compositionally biased region" description="Polar residues" evidence="2">
    <location>
        <begin position="581"/>
        <end position="598"/>
    </location>
</feature>
<dbReference type="AlphaFoldDB" id="A0AAD8S3U0"/>
<evidence type="ECO:0000313" key="5">
    <source>
        <dbReference type="Proteomes" id="UP001231189"/>
    </source>
</evidence>
<keyword evidence="1" id="KW-0863">Zinc-finger</keyword>
<dbReference type="InterPro" id="IPR001878">
    <property type="entry name" value="Znf_CCHC"/>
</dbReference>
<accession>A0AAD8S3U0</accession>
<evidence type="ECO:0000313" key="4">
    <source>
        <dbReference type="EMBL" id="KAK1645007.1"/>
    </source>
</evidence>
<dbReference type="EMBL" id="JAUUTY010000004">
    <property type="protein sequence ID" value="KAK1645007.1"/>
    <property type="molecule type" value="Genomic_DNA"/>
</dbReference>
<organism evidence="4 5">
    <name type="scientific">Lolium multiflorum</name>
    <name type="common">Italian ryegrass</name>
    <name type="synonym">Lolium perenne subsp. multiflorum</name>
    <dbReference type="NCBI Taxonomy" id="4521"/>
    <lineage>
        <taxon>Eukaryota</taxon>
        <taxon>Viridiplantae</taxon>
        <taxon>Streptophyta</taxon>
        <taxon>Embryophyta</taxon>
        <taxon>Tracheophyta</taxon>
        <taxon>Spermatophyta</taxon>
        <taxon>Magnoliopsida</taxon>
        <taxon>Liliopsida</taxon>
        <taxon>Poales</taxon>
        <taxon>Poaceae</taxon>
        <taxon>BOP clade</taxon>
        <taxon>Pooideae</taxon>
        <taxon>Poodae</taxon>
        <taxon>Poeae</taxon>
        <taxon>Poeae Chloroplast Group 2 (Poeae type)</taxon>
        <taxon>Loliodinae</taxon>
        <taxon>Loliinae</taxon>
        <taxon>Lolium</taxon>
    </lineage>
</organism>
<comment type="caution">
    <text evidence="4">The sequence shown here is derived from an EMBL/GenBank/DDBJ whole genome shotgun (WGS) entry which is preliminary data.</text>
</comment>
<feature type="region of interest" description="Disordered" evidence="2">
    <location>
        <begin position="513"/>
        <end position="537"/>
    </location>
</feature>
<feature type="domain" description="CCHC-type" evidence="3">
    <location>
        <begin position="392"/>
        <end position="406"/>
    </location>
</feature>
<feature type="region of interest" description="Disordered" evidence="2">
    <location>
        <begin position="62"/>
        <end position="89"/>
    </location>
</feature>
<sequence>MADEGEPASMEDIKELKSSISSMNDSISELREMMMSFMQANKPPIPPTTTTEVVTPIVDKTSLGASTEAETKDGEGSGESLPKLDPNATGVYSTVAPPLVYSPDPPIPHPRINPRGDPPSLNPNAFSLWQTKMKSYLNSSSIELWRIVVEGYKPHNPNGLSRREVVDCQLNATALYMIQQAVSEDDRPYIEKATTAKDAWDILAEVFLGSSSMRQNKFQEVSNKAEGFYMEDGEHHRDMYRRLKALAISFRDLGATYVDDDWIKRKYINALLPFEPADLRILKNKHNFEQMTSNDVMQEMDAFKVESKIAVDSRARATGMKRSENLALKAHVCVEDEEELMETKYEGHSDELKRDLHGHIALLTKSFWRDPSKYKLKGNQRGDAKGPRVRTCYNCGNQDHFIAECPYENREDHGGKLILKDKSKAPRKKPFVKKSGYDICKKPSKYVLIAREEYSSGEEEDDDKDDSRSEVAAIAITSTPSSSLFESPNEDSSNNARCLMVKASHALTFGDEEDAHEDTLSEKASSASTPMTSLFKSPNEDLSFNLNKCLMAKTSEVTTSSKPTSKTIVSECDLENATIARSRQIENTETPNATTPVNSPKLDYSSDDLMKIMKRTPDDAEELLAKIGRNHDDWSTPEPTPTPIVKKRGMIKLNDEDMREAKKSLKEKGIKPEDVKNLPPIEDICETIPPSSMIEKGEMKKFKFGELFKKSTTSTGRPSRASTQIRRSYNEDVIAPSFAPEEDHGAPNASSFPCYEFLTNAGILDDFFTLVNRAGLATYVGDERGQYYRLTKVFVESFKFHNTEYEPTVAFKIYDIPVTMKLEEFFCALGIAPVGTARRIDDNPRDLLELYRGITGDDCRTIQRGKIRNIQLPAIKYFAYYIDIPLDSNDVPLTPRKLDIAAMKSHRFVTTDSTIDNMVYRMLFADGNEKEIPLPQPGLFNIDRQSWSLTKEAVEEHMKIQEFHQQHDSENAEPSYDYTVTYPTFPPAHTWNRGRPSSYYEDTTSWGPWE</sequence>
<evidence type="ECO:0000256" key="1">
    <source>
        <dbReference type="PROSITE-ProRule" id="PRU00047"/>
    </source>
</evidence>
<dbReference type="PANTHER" id="PTHR35317:SF35">
    <property type="entry name" value="DUF4219 DOMAIN-CONTAINING PROTEIN"/>
    <property type="match status" value="1"/>
</dbReference>
<dbReference type="PROSITE" id="PS50158">
    <property type="entry name" value="ZF_CCHC"/>
    <property type="match status" value="1"/>
</dbReference>
<dbReference type="GO" id="GO:0008270">
    <property type="term" value="F:zinc ion binding"/>
    <property type="evidence" value="ECO:0007669"/>
    <property type="project" value="UniProtKB-KW"/>
</dbReference>
<proteinExistence type="predicted"/>
<feature type="region of interest" description="Disordered" evidence="2">
    <location>
        <begin position="581"/>
        <end position="604"/>
    </location>
</feature>
<dbReference type="SMART" id="SM00343">
    <property type="entry name" value="ZnF_C2HC"/>
    <property type="match status" value="1"/>
</dbReference>
<gene>
    <name evidence="4" type="ORF">QYE76_062812</name>
</gene>
<keyword evidence="5" id="KW-1185">Reference proteome</keyword>
<dbReference type="Proteomes" id="UP001231189">
    <property type="component" value="Unassembled WGS sequence"/>
</dbReference>
<dbReference type="Gene3D" id="4.10.60.10">
    <property type="entry name" value="Zinc finger, CCHC-type"/>
    <property type="match status" value="1"/>
</dbReference>
<keyword evidence="1" id="KW-0862">Zinc</keyword>
<dbReference type="GO" id="GO:0003676">
    <property type="term" value="F:nucleic acid binding"/>
    <property type="evidence" value="ECO:0007669"/>
    <property type="project" value="InterPro"/>
</dbReference>
<feature type="compositionally biased region" description="Polar residues" evidence="2">
    <location>
        <begin position="522"/>
        <end position="537"/>
    </location>
</feature>
<protein>
    <recommendedName>
        <fullName evidence="3">CCHC-type domain-containing protein</fullName>
    </recommendedName>
</protein>
<dbReference type="Pfam" id="PF00098">
    <property type="entry name" value="zf-CCHC"/>
    <property type="match status" value="1"/>
</dbReference>
<evidence type="ECO:0000256" key="2">
    <source>
        <dbReference type="SAM" id="MobiDB-lite"/>
    </source>
</evidence>
<reference evidence="4" key="1">
    <citation type="submission" date="2023-07" db="EMBL/GenBank/DDBJ databases">
        <title>A chromosome-level genome assembly of Lolium multiflorum.</title>
        <authorList>
            <person name="Chen Y."/>
            <person name="Copetti D."/>
            <person name="Kolliker R."/>
            <person name="Studer B."/>
        </authorList>
    </citation>
    <scope>NUCLEOTIDE SEQUENCE</scope>
    <source>
        <strain evidence="4">02402/16</strain>
        <tissue evidence="4">Leaf</tissue>
    </source>
</reference>
<evidence type="ECO:0000259" key="3">
    <source>
        <dbReference type="PROSITE" id="PS50158"/>
    </source>
</evidence>
<feature type="region of interest" description="Disordered" evidence="2">
    <location>
        <begin position="1"/>
        <end position="22"/>
    </location>
</feature>